<dbReference type="PANTHER" id="PTHR30015:SF7">
    <property type="entry name" value="TYPE IV METHYL-DIRECTED RESTRICTION ENZYME ECOKMRR"/>
    <property type="match status" value="1"/>
</dbReference>
<dbReference type="PANTHER" id="PTHR30015">
    <property type="entry name" value="MRR RESTRICTION SYSTEM PROTEIN"/>
    <property type="match status" value="1"/>
</dbReference>
<dbReference type="InterPro" id="IPR052906">
    <property type="entry name" value="Type_IV_Methyl-Rstrct_Enzyme"/>
</dbReference>
<organism evidence="2 3">
    <name type="scientific">Legionella maioricensis</name>
    <dbReference type="NCBI Taxonomy" id="2896528"/>
    <lineage>
        <taxon>Bacteria</taxon>
        <taxon>Pseudomonadati</taxon>
        <taxon>Pseudomonadota</taxon>
        <taxon>Gammaproteobacteria</taxon>
        <taxon>Legionellales</taxon>
        <taxon>Legionellaceae</taxon>
        <taxon>Legionella</taxon>
    </lineage>
</organism>
<protein>
    <submittedName>
        <fullName evidence="2">Restriction endonuclease</fullName>
    </submittedName>
</protein>
<dbReference type="Proteomes" id="UP001139721">
    <property type="component" value="Unassembled WGS sequence"/>
</dbReference>
<evidence type="ECO:0000313" key="3">
    <source>
        <dbReference type="Proteomes" id="UP001139721"/>
    </source>
</evidence>
<accession>A0A9X2IBM8</accession>
<dbReference type="GO" id="GO:0009307">
    <property type="term" value="P:DNA restriction-modification system"/>
    <property type="evidence" value="ECO:0007669"/>
    <property type="project" value="InterPro"/>
</dbReference>
<feature type="domain" description="Restriction endonuclease type IV Mrr" evidence="1">
    <location>
        <begin position="445"/>
        <end position="561"/>
    </location>
</feature>
<evidence type="ECO:0000313" key="2">
    <source>
        <dbReference type="EMBL" id="MCL9682898.1"/>
    </source>
</evidence>
<dbReference type="InterPro" id="IPR011856">
    <property type="entry name" value="tRNA_endonuc-like_dom_sf"/>
</dbReference>
<dbReference type="SUPFAM" id="SSF52980">
    <property type="entry name" value="Restriction endonuclease-like"/>
    <property type="match status" value="1"/>
</dbReference>
<dbReference type="InterPro" id="IPR007560">
    <property type="entry name" value="Restrct_endonuc_IV_Mrr"/>
</dbReference>
<proteinExistence type="predicted"/>
<dbReference type="Pfam" id="PF04471">
    <property type="entry name" value="Mrr_cat"/>
    <property type="match status" value="1"/>
</dbReference>
<keyword evidence="2" id="KW-0378">Hydrolase</keyword>
<keyword evidence="2" id="KW-0540">Nuclease</keyword>
<keyword evidence="2" id="KW-0255">Endonuclease</keyword>
<dbReference type="InterPro" id="IPR011335">
    <property type="entry name" value="Restrct_endonuc-II-like"/>
</dbReference>
<keyword evidence="3" id="KW-1185">Reference proteome</keyword>
<dbReference type="AlphaFoldDB" id="A0A9X2IBM8"/>
<dbReference type="GO" id="GO:0015666">
    <property type="term" value="F:restriction endodeoxyribonuclease activity"/>
    <property type="evidence" value="ECO:0007669"/>
    <property type="project" value="TreeGrafter"/>
</dbReference>
<evidence type="ECO:0000259" key="1">
    <source>
        <dbReference type="Pfam" id="PF04471"/>
    </source>
</evidence>
<comment type="caution">
    <text evidence="2">The sequence shown here is derived from an EMBL/GenBank/DDBJ whole genome shotgun (WGS) entry which is preliminary data.</text>
</comment>
<dbReference type="GO" id="GO:0003677">
    <property type="term" value="F:DNA binding"/>
    <property type="evidence" value="ECO:0007669"/>
    <property type="project" value="InterPro"/>
</dbReference>
<dbReference type="Gene3D" id="3.40.1350.10">
    <property type="match status" value="1"/>
</dbReference>
<name>A0A9X2IBM8_9GAMM</name>
<dbReference type="RefSeq" id="WP_250420710.1">
    <property type="nucleotide sequence ID" value="NZ_JAJKBJ010000001.1"/>
</dbReference>
<dbReference type="EMBL" id="JAJKBJ010000001">
    <property type="protein sequence ID" value="MCL9682898.1"/>
    <property type="molecule type" value="Genomic_DNA"/>
</dbReference>
<gene>
    <name evidence="2" type="ORF">LOX96_02215</name>
</gene>
<reference evidence="2" key="1">
    <citation type="submission" date="2021-11" db="EMBL/GenBank/DDBJ databases">
        <title>Legionella maioricencis sp. nov., a new species isolated from hot water samples in Mallorca.</title>
        <authorList>
            <person name="Crespi S."/>
            <person name="Drasar V."/>
            <person name="Salva-Serra F."/>
            <person name="Jaen-Luchoro D."/>
            <person name="Pineiro-Iglesias B."/>
            <person name="Aliaga F."/>
            <person name="Fernandez-Juarez V."/>
            <person name="Coll G."/>
            <person name="Moore E.R.B."/>
            <person name="Bennasar-Figueras A."/>
        </authorList>
    </citation>
    <scope>NUCLEOTIDE SEQUENCE</scope>
    <source>
        <strain evidence="2">HCPI-6</strain>
    </source>
</reference>
<sequence length="582" mass="68138">MSRHNYYRRRSVSNDFEYYSDMRVSVRAEKYKNFQFTSVFKPMFCEKHALIGEGQIYFNDLLCLLSIPSRIECPFNWKEVLKIRQFEAVPPKIEGLLTEPLKPEEPVEPYYDDIASGMLKIFSKPSYIKPDIKIRFLRDRSPKLATIFESLFIYVGKIWHNLTLYVWQWRYNIVERRKRSSKYYKSYELSMDAYNQNLANYNRAHSHWIVKRTQSEKMLKEALSIWSNEKDSFDQSAITENEQLIKLKTGYESGDKAAIEKFVQMILLQSPYPDTFPRHFETNYEPDSKIIIIDFQLPDFERYEILEETKQFKLKPVSKIKRKSIVEFSLPAIAIRTLYEVAITDEINAISSIVFNGWVNFIDKTNGHERYECILSVHATVDKIKKLIITNLDPKECFKSFKGVIAKNILEYIPVAPILVINKNDNRLIEGREIMVGLSPDHNLAAMDWNDFEHLIRELFEKEFSKHGAEVRITHASHDRGVDAIIYDPDPIRGGKFIIQAKRYTKLVDVSAVRDLYGAIQNESANRGILVTTSHYGPDAYEFAKDKNITLLTGENLLHLLEKHGYKFKIDIKEARKILNLK</sequence>